<dbReference type="Proteomes" id="UP000648722">
    <property type="component" value="Unassembled WGS sequence"/>
</dbReference>
<name>A0ABQ1XEJ5_9PROT</name>
<proteinExistence type="predicted"/>
<keyword evidence="3" id="KW-1185">Reference proteome</keyword>
<comment type="caution">
    <text evidence="2">The sequence shown here is derived from an EMBL/GenBank/DDBJ whole genome shotgun (WGS) entry which is preliminary data.</text>
</comment>
<organism evidence="2 3">
    <name type="scientific">Glycocaulis albus</name>
    <dbReference type="NCBI Taxonomy" id="1382801"/>
    <lineage>
        <taxon>Bacteria</taxon>
        <taxon>Pseudomonadati</taxon>
        <taxon>Pseudomonadota</taxon>
        <taxon>Alphaproteobacteria</taxon>
        <taxon>Maricaulales</taxon>
        <taxon>Maricaulaceae</taxon>
        <taxon>Glycocaulis</taxon>
    </lineage>
</organism>
<evidence type="ECO:0000313" key="3">
    <source>
        <dbReference type="Proteomes" id="UP000648722"/>
    </source>
</evidence>
<gene>
    <name evidence="2" type="ORF">GCM10007420_04580</name>
</gene>
<feature type="compositionally biased region" description="Gly residues" evidence="1">
    <location>
        <begin position="1"/>
        <end position="11"/>
    </location>
</feature>
<dbReference type="EMBL" id="BMFS01000002">
    <property type="protein sequence ID" value="GGG92312.1"/>
    <property type="molecule type" value="Genomic_DNA"/>
</dbReference>
<feature type="region of interest" description="Disordered" evidence="1">
    <location>
        <begin position="1"/>
        <end position="21"/>
    </location>
</feature>
<evidence type="ECO:0000256" key="1">
    <source>
        <dbReference type="SAM" id="MobiDB-lite"/>
    </source>
</evidence>
<sequence>MASDDAGGGGLRPPCRWGRDGEVSGKLARLSKKGNTTGVPVPEPGPMISEFKLTPRVFPAKAGIQK</sequence>
<evidence type="ECO:0000313" key="2">
    <source>
        <dbReference type="EMBL" id="GGG92312.1"/>
    </source>
</evidence>
<reference evidence="3" key="1">
    <citation type="journal article" date="2019" name="Int. J. Syst. Evol. Microbiol.">
        <title>The Global Catalogue of Microorganisms (GCM) 10K type strain sequencing project: providing services to taxonomists for standard genome sequencing and annotation.</title>
        <authorList>
            <consortium name="The Broad Institute Genomics Platform"/>
            <consortium name="The Broad Institute Genome Sequencing Center for Infectious Disease"/>
            <person name="Wu L."/>
            <person name="Ma J."/>
        </authorList>
    </citation>
    <scope>NUCLEOTIDE SEQUENCE [LARGE SCALE GENOMIC DNA]</scope>
    <source>
        <strain evidence="3">CGMCC 1.12766</strain>
    </source>
</reference>
<accession>A0ABQ1XEJ5</accession>
<protein>
    <submittedName>
        <fullName evidence="2">Uncharacterized protein</fullName>
    </submittedName>
</protein>